<evidence type="ECO:0000259" key="6">
    <source>
        <dbReference type="Pfam" id="PF07730"/>
    </source>
</evidence>
<protein>
    <submittedName>
        <fullName evidence="7">CHASE4 domain-containing protein</fullName>
    </submittedName>
</protein>
<dbReference type="InterPro" id="IPR007892">
    <property type="entry name" value="CHASE4"/>
</dbReference>
<name>A0ABZ1C734_9BACT</name>
<organism evidence="7 8">
    <name type="scientific">Actomonas aquatica</name>
    <dbReference type="NCBI Taxonomy" id="2866162"/>
    <lineage>
        <taxon>Bacteria</taxon>
        <taxon>Pseudomonadati</taxon>
        <taxon>Verrucomicrobiota</taxon>
        <taxon>Opitutia</taxon>
        <taxon>Opitutales</taxon>
        <taxon>Opitutaceae</taxon>
        <taxon>Actomonas</taxon>
    </lineage>
</organism>
<evidence type="ECO:0000259" key="5">
    <source>
        <dbReference type="Pfam" id="PF05228"/>
    </source>
</evidence>
<dbReference type="CDD" id="cd16917">
    <property type="entry name" value="HATPase_UhpB-NarQ-NarX-like"/>
    <property type="match status" value="1"/>
</dbReference>
<feature type="domain" description="Signal transduction histidine kinase subgroup 3 dimerisation and phosphoacceptor" evidence="6">
    <location>
        <begin position="354"/>
        <end position="420"/>
    </location>
</feature>
<keyword evidence="2" id="KW-0418">Kinase</keyword>
<keyword evidence="1" id="KW-0808">Transferase</keyword>
<dbReference type="InterPro" id="IPR011712">
    <property type="entry name" value="Sig_transdc_His_kin_sub3_dim/P"/>
</dbReference>
<dbReference type="EMBL" id="CP139781">
    <property type="protein sequence ID" value="WRQ87068.1"/>
    <property type="molecule type" value="Genomic_DNA"/>
</dbReference>
<dbReference type="Gene3D" id="3.30.565.10">
    <property type="entry name" value="Histidine kinase-like ATPase, C-terminal domain"/>
    <property type="match status" value="1"/>
</dbReference>
<evidence type="ECO:0000256" key="1">
    <source>
        <dbReference type="ARBA" id="ARBA00022679"/>
    </source>
</evidence>
<keyword evidence="4" id="KW-1133">Transmembrane helix</keyword>
<evidence type="ECO:0000256" key="4">
    <source>
        <dbReference type="SAM" id="Phobius"/>
    </source>
</evidence>
<dbReference type="InterPro" id="IPR036890">
    <property type="entry name" value="HATPase_C_sf"/>
</dbReference>
<dbReference type="Pfam" id="PF07730">
    <property type="entry name" value="HisKA_3"/>
    <property type="match status" value="1"/>
</dbReference>
<feature type="transmembrane region" description="Helical" evidence="4">
    <location>
        <begin position="259"/>
        <end position="282"/>
    </location>
</feature>
<reference evidence="7 8" key="1">
    <citation type="submission" date="2021-08" db="EMBL/GenBank/DDBJ databases">
        <authorList>
            <person name="Zhang D."/>
            <person name="Zhang A."/>
            <person name="Wang L."/>
        </authorList>
    </citation>
    <scope>NUCLEOTIDE SEQUENCE [LARGE SCALE GENOMIC DNA]</scope>
    <source>
        <strain evidence="7 8">WL0086</strain>
    </source>
</reference>
<dbReference type="SUPFAM" id="SSF55874">
    <property type="entry name" value="ATPase domain of HSP90 chaperone/DNA topoisomerase II/histidine kinase"/>
    <property type="match status" value="1"/>
</dbReference>
<proteinExistence type="predicted"/>
<evidence type="ECO:0000313" key="8">
    <source>
        <dbReference type="Proteomes" id="UP000738431"/>
    </source>
</evidence>
<accession>A0ABZ1C734</accession>
<dbReference type="Proteomes" id="UP000738431">
    <property type="component" value="Chromosome"/>
</dbReference>
<dbReference type="RefSeq" id="WP_221029518.1">
    <property type="nucleotide sequence ID" value="NZ_CP139781.1"/>
</dbReference>
<keyword evidence="8" id="KW-1185">Reference proteome</keyword>
<dbReference type="Pfam" id="PF05228">
    <property type="entry name" value="CHASE4"/>
    <property type="match status" value="1"/>
</dbReference>
<gene>
    <name evidence="7" type="ORF">K1X11_019815</name>
</gene>
<sequence>MNLITRLTLILTVVFAGIAIAVGLSYRSTKQKIELLIADRTQEHASYFRSAAKLQSAGLKSLVASYSWWDDMVAFVAEPDPKWASSNIDNIVGMPGGCDALWVLNDRFELLHTIDVDYRHPPLPFTSASLLAEHIDSNYEFSFYTNLGGQVWQIFGAAIQDPQFWRHETPTVGYMLIGKRWDEAWLVQLGDLSQTRLSLMLNPDGVPEFEPQTTRARANHDFSFTSVINGIGDTPIATVHGRFDATALEQMRGSLGEQALIFASSIAILVALLAIFIGFTVVRPLGRITRSLESRNPIHLADLLVAKSDFGEVARLLSSQFRQGRMLQEEIRRRIASADGDDDEAERESNEALRLRLASNLHDGPLQSLYAAGLKISSMEAATTAGRPSTTSQLAAIRTILTECTADLRNLLLDLEPEELRDQDLESSLQRFERYMQSISRQSAQLSIEEGVLDGLSRDAQLHIYYITRELISNAARHARPEHTSLFLRREAGFLVMRWENDGFAPHESLKSGNGLRNIGQRIQQLEGTWTYRIHRGRTWQVSIELPFTALFGAMNVTAVAELEAARRNSRSPFPTPDS</sequence>
<dbReference type="InterPro" id="IPR050482">
    <property type="entry name" value="Sensor_HK_TwoCompSys"/>
</dbReference>
<keyword evidence="4" id="KW-0812">Transmembrane</keyword>
<dbReference type="PANTHER" id="PTHR24421">
    <property type="entry name" value="NITRATE/NITRITE SENSOR PROTEIN NARX-RELATED"/>
    <property type="match status" value="1"/>
</dbReference>
<evidence type="ECO:0000256" key="2">
    <source>
        <dbReference type="ARBA" id="ARBA00022777"/>
    </source>
</evidence>
<evidence type="ECO:0000256" key="3">
    <source>
        <dbReference type="ARBA" id="ARBA00023012"/>
    </source>
</evidence>
<feature type="domain" description="CHASE4" evidence="5">
    <location>
        <begin position="58"/>
        <end position="199"/>
    </location>
</feature>
<keyword evidence="4" id="KW-0472">Membrane</keyword>
<keyword evidence="3" id="KW-0902">Two-component regulatory system</keyword>
<dbReference type="Gene3D" id="1.20.5.1930">
    <property type="match status" value="1"/>
</dbReference>
<evidence type="ECO:0000313" key="7">
    <source>
        <dbReference type="EMBL" id="WRQ87068.1"/>
    </source>
</evidence>
<reference evidence="7 8" key="2">
    <citation type="submission" date="2023-12" db="EMBL/GenBank/DDBJ databases">
        <title>Description of an unclassified Opitutus bacterium of Verrucomicrobiota.</title>
        <authorList>
            <person name="Zhang D.-F."/>
        </authorList>
    </citation>
    <scope>NUCLEOTIDE SEQUENCE [LARGE SCALE GENOMIC DNA]</scope>
    <source>
        <strain evidence="7 8">WL0086</strain>
    </source>
</reference>